<dbReference type="Gene3D" id="1.10.10.10">
    <property type="entry name" value="Winged helix-like DNA-binding domain superfamily/Winged helix DNA-binding domain"/>
    <property type="match status" value="1"/>
</dbReference>
<dbReference type="GO" id="GO:0003700">
    <property type="term" value="F:DNA-binding transcription factor activity"/>
    <property type="evidence" value="ECO:0007669"/>
    <property type="project" value="InterPro"/>
</dbReference>
<dbReference type="InParanoid" id="A0A6C2YPJ4"/>
<evidence type="ECO:0000256" key="2">
    <source>
        <dbReference type="ARBA" id="ARBA00023125"/>
    </source>
</evidence>
<evidence type="ECO:0000256" key="3">
    <source>
        <dbReference type="ARBA" id="ARBA00023163"/>
    </source>
</evidence>
<dbReference type="PRINTS" id="PR00778">
    <property type="entry name" value="HTHARSR"/>
</dbReference>
<dbReference type="PROSITE" id="PS50987">
    <property type="entry name" value="HTH_ARSR_2"/>
    <property type="match status" value="1"/>
</dbReference>
<dbReference type="PANTHER" id="PTHR43132">
    <property type="entry name" value="ARSENICAL RESISTANCE OPERON REPRESSOR ARSR-RELATED"/>
    <property type="match status" value="1"/>
</dbReference>
<dbReference type="NCBIfam" id="NF033788">
    <property type="entry name" value="HTH_metalloreg"/>
    <property type="match status" value="1"/>
</dbReference>
<keyword evidence="7" id="KW-1185">Reference proteome</keyword>
<dbReference type="PANTHER" id="PTHR43132:SF6">
    <property type="entry name" value="HTH-TYPE TRANSCRIPTIONAL REPRESSOR CZRA"/>
    <property type="match status" value="1"/>
</dbReference>
<dbReference type="CDD" id="cd00090">
    <property type="entry name" value="HTH_ARSR"/>
    <property type="match status" value="1"/>
</dbReference>
<evidence type="ECO:0000256" key="1">
    <source>
        <dbReference type="ARBA" id="ARBA00023015"/>
    </source>
</evidence>
<gene>
    <name evidence="6" type="ORF">GMBLW1_04120</name>
</gene>
<evidence type="ECO:0000313" key="7">
    <source>
        <dbReference type="Proteomes" id="UP000464378"/>
    </source>
</evidence>
<dbReference type="InterPro" id="IPR036390">
    <property type="entry name" value="WH_DNA-bd_sf"/>
</dbReference>
<dbReference type="InterPro" id="IPR051011">
    <property type="entry name" value="Metal_resp_trans_reg"/>
</dbReference>
<dbReference type="EMBL" id="LR593887">
    <property type="protein sequence ID" value="VTS04464.1"/>
    <property type="molecule type" value="Genomic_DNA"/>
</dbReference>
<protein>
    <recommendedName>
        <fullName evidence="5">HTH arsR-type domain-containing protein</fullName>
    </recommendedName>
</protein>
<reference evidence="6" key="1">
    <citation type="submission" date="2019-04" db="EMBL/GenBank/DDBJ databases">
        <authorList>
            <consortium name="Science for Life Laboratories"/>
        </authorList>
    </citation>
    <scope>NUCLEOTIDE SEQUENCE</scope>
    <source>
        <strain evidence="6">MBLW1</strain>
    </source>
</reference>
<dbReference type="KEGG" id="tim:GMBLW1_04120"/>
<dbReference type="EMBL" id="LR586016">
    <property type="protein sequence ID" value="VIP03548.1"/>
    <property type="molecule type" value="Genomic_DNA"/>
</dbReference>
<proteinExistence type="predicted"/>
<dbReference type="GO" id="GO:0003677">
    <property type="term" value="F:DNA binding"/>
    <property type="evidence" value="ECO:0007669"/>
    <property type="project" value="UniProtKB-KW"/>
</dbReference>
<dbReference type="SMART" id="SM00418">
    <property type="entry name" value="HTH_ARSR"/>
    <property type="match status" value="1"/>
</dbReference>
<dbReference type="Proteomes" id="UP000464378">
    <property type="component" value="Chromosome"/>
</dbReference>
<accession>A0A6C2YPJ4</accession>
<name>A0A6C2YPJ4_9BACT</name>
<keyword evidence="1" id="KW-0805">Transcription regulation</keyword>
<dbReference type="Pfam" id="PF01022">
    <property type="entry name" value="HTH_5"/>
    <property type="match status" value="1"/>
</dbReference>
<sequence length="141" mass="15164">MPNDPIQPRRCAELLAALASPERLRIVRVLSRGSRCVSEIASELEMIPVNLSHHLDILKKAKIVRHQKRGRFVHYRLAPGILEEVIAAGIPKQALDLGCCVLMMPGEAGAVPCPPTCSDSAAESQTQTSQPIAVNSPPSIG</sequence>
<keyword evidence="3" id="KW-0804">Transcription</keyword>
<evidence type="ECO:0000259" key="5">
    <source>
        <dbReference type="PROSITE" id="PS50987"/>
    </source>
</evidence>
<keyword evidence="2" id="KW-0238">DNA-binding</keyword>
<evidence type="ECO:0000256" key="4">
    <source>
        <dbReference type="SAM" id="MobiDB-lite"/>
    </source>
</evidence>
<dbReference type="SUPFAM" id="SSF46785">
    <property type="entry name" value="Winged helix' DNA-binding domain"/>
    <property type="match status" value="1"/>
</dbReference>
<feature type="compositionally biased region" description="Polar residues" evidence="4">
    <location>
        <begin position="117"/>
        <end position="141"/>
    </location>
</feature>
<dbReference type="InterPro" id="IPR036388">
    <property type="entry name" value="WH-like_DNA-bd_sf"/>
</dbReference>
<dbReference type="InterPro" id="IPR011991">
    <property type="entry name" value="ArsR-like_HTH"/>
</dbReference>
<feature type="region of interest" description="Disordered" evidence="4">
    <location>
        <begin position="116"/>
        <end position="141"/>
    </location>
</feature>
<dbReference type="InterPro" id="IPR001845">
    <property type="entry name" value="HTH_ArsR_DNA-bd_dom"/>
</dbReference>
<organism evidence="6">
    <name type="scientific">Tuwongella immobilis</name>
    <dbReference type="NCBI Taxonomy" id="692036"/>
    <lineage>
        <taxon>Bacteria</taxon>
        <taxon>Pseudomonadati</taxon>
        <taxon>Planctomycetota</taxon>
        <taxon>Planctomycetia</taxon>
        <taxon>Gemmatales</taxon>
        <taxon>Gemmataceae</taxon>
        <taxon>Tuwongella</taxon>
    </lineage>
</organism>
<evidence type="ECO:0000313" key="6">
    <source>
        <dbReference type="EMBL" id="VIP03548.1"/>
    </source>
</evidence>
<feature type="domain" description="HTH arsR-type" evidence="5">
    <location>
        <begin position="3"/>
        <end position="97"/>
    </location>
</feature>
<dbReference type="RefSeq" id="WP_162658686.1">
    <property type="nucleotide sequence ID" value="NZ_LR593887.1"/>
</dbReference>
<dbReference type="AlphaFoldDB" id="A0A6C2YPJ4"/>